<dbReference type="PROSITE" id="PS50011">
    <property type="entry name" value="PROTEIN_KINASE_DOM"/>
    <property type="match status" value="1"/>
</dbReference>
<keyword evidence="3" id="KW-1185">Reference proteome</keyword>
<dbReference type="GO" id="GO:0005524">
    <property type="term" value="F:ATP binding"/>
    <property type="evidence" value="ECO:0007669"/>
    <property type="project" value="InterPro"/>
</dbReference>
<comment type="caution">
    <text evidence="2">The sequence shown here is derived from an EMBL/GenBank/DDBJ whole genome shotgun (WGS) entry which is preliminary data.</text>
</comment>
<proteinExistence type="predicted"/>
<dbReference type="InterPro" id="IPR008271">
    <property type="entry name" value="Ser/Thr_kinase_AS"/>
</dbReference>
<dbReference type="SUPFAM" id="SSF56112">
    <property type="entry name" value="Protein kinase-like (PK-like)"/>
    <property type="match status" value="1"/>
</dbReference>
<reference evidence="2" key="1">
    <citation type="submission" date="2020-06" db="EMBL/GenBank/DDBJ databases">
        <title>WGS assembly of Ceratodon purpureus strain R40.</title>
        <authorList>
            <person name="Carey S.B."/>
            <person name="Jenkins J."/>
            <person name="Shu S."/>
            <person name="Lovell J.T."/>
            <person name="Sreedasyam A."/>
            <person name="Maumus F."/>
            <person name="Tiley G.P."/>
            <person name="Fernandez-Pozo N."/>
            <person name="Barry K."/>
            <person name="Chen C."/>
            <person name="Wang M."/>
            <person name="Lipzen A."/>
            <person name="Daum C."/>
            <person name="Saski C.A."/>
            <person name="Payton A.C."/>
            <person name="Mcbreen J.C."/>
            <person name="Conrad R.E."/>
            <person name="Kollar L.M."/>
            <person name="Olsson S."/>
            <person name="Huttunen S."/>
            <person name="Landis J.B."/>
            <person name="Wickett N.J."/>
            <person name="Johnson M.G."/>
            <person name="Rensing S.A."/>
            <person name="Grimwood J."/>
            <person name="Schmutz J."/>
            <person name="Mcdaniel S.F."/>
        </authorList>
    </citation>
    <scope>NUCLEOTIDE SEQUENCE</scope>
    <source>
        <strain evidence="2">R40</strain>
    </source>
</reference>
<evidence type="ECO:0000313" key="3">
    <source>
        <dbReference type="Proteomes" id="UP000822688"/>
    </source>
</evidence>
<dbReference type="AlphaFoldDB" id="A0A8T0JAE0"/>
<dbReference type="Proteomes" id="UP000822688">
    <property type="component" value="Chromosome 1"/>
</dbReference>
<dbReference type="PANTHER" id="PTHR44329:SF260">
    <property type="entry name" value="PROTEIN KINASE DOMAIN-CONTAINING PROTEIN"/>
    <property type="match status" value="1"/>
</dbReference>
<dbReference type="PANTHER" id="PTHR44329">
    <property type="entry name" value="SERINE/THREONINE-PROTEIN KINASE TNNI3K-RELATED"/>
    <property type="match status" value="1"/>
</dbReference>
<organism evidence="2 3">
    <name type="scientific">Ceratodon purpureus</name>
    <name type="common">Fire moss</name>
    <name type="synonym">Dicranum purpureum</name>
    <dbReference type="NCBI Taxonomy" id="3225"/>
    <lineage>
        <taxon>Eukaryota</taxon>
        <taxon>Viridiplantae</taxon>
        <taxon>Streptophyta</taxon>
        <taxon>Embryophyta</taxon>
        <taxon>Bryophyta</taxon>
        <taxon>Bryophytina</taxon>
        <taxon>Bryopsida</taxon>
        <taxon>Dicranidae</taxon>
        <taxon>Pseudoditrichales</taxon>
        <taxon>Ditrichaceae</taxon>
        <taxon>Ceratodon</taxon>
    </lineage>
</organism>
<dbReference type="EMBL" id="CM026421">
    <property type="protein sequence ID" value="KAG0592475.1"/>
    <property type="molecule type" value="Genomic_DNA"/>
</dbReference>
<accession>A0A8T0JAE0</accession>
<dbReference type="InterPro" id="IPR051681">
    <property type="entry name" value="Ser/Thr_Kinases-Pseudokinases"/>
</dbReference>
<dbReference type="InterPro" id="IPR000719">
    <property type="entry name" value="Prot_kinase_dom"/>
</dbReference>
<evidence type="ECO:0000259" key="1">
    <source>
        <dbReference type="PROSITE" id="PS50011"/>
    </source>
</evidence>
<feature type="domain" description="Protein kinase" evidence="1">
    <location>
        <begin position="250"/>
        <end position="524"/>
    </location>
</feature>
<sequence>MAEYLELVRVVIEERASADTTIFQKQCICLWPRLSWRKLRKTFDCFPRSRQIFKELAQTLRRQGESAARSAEPNFLSLNEIQCSQLWGFIREVYDYMSSKPLPASHHKIHEVLPEVFREFHVLVTRANSGFVQQFTSVQSWLQAAIFPGNQRLAFEELIVALQTCVSVFDEIIVPVEPSATIWKEAVDMESGANSDAINLRSRIEEVLARPDLGEDERILTHYLLESMSNSDNHEDVDLPEFFIAKGAYPTEGKQIDKGASGEVLKVKWLGMTCAKKVYLDVTDNQGSMQKDCTKEVCIMAKLNHHRIVKLLCTSDPPENSLSFLMEFMPMSLYKFIEERRKHHKGGILPAAAIDIMLQISQGIEYLHDEDIVHRDVKSPNVLVSPSASKKLRDEGYVGDVKMTDFGLAWKAPGLTKPSQEKMGTTCWMAPEVFAGDELVDWKKADAYSFAMTCTEILTGYTPFHSRPRSELKTRITNGERPILPSSCPEALVSLLKLCWATTPTDRPYFSQIREELTSIKRYLLTGSLKWPNLDYRTLNHAL</sequence>
<dbReference type="GO" id="GO:0004674">
    <property type="term" value="F:protein serine/threonine kinase activity"/>
    <property type="evidence" value="ECO:0007669"/>
    <property type="project" value="TreeGrafter"/>
</dbReference>
<dbReference type="InterPro" id="IPR011009">
    <property type="entry name" value="Kinase-like_dom_sf"/>
</dbReference>
<gene>
    <name evidence="2" type="ORF">KC19_1G255000</name>
</gene>
<protein>
    <recommendedName>
        <fullName evidence="1">Protein kinase domain-containing protein</fullName>
    </recommendedName>
</protein>
<dbReference type="SMART" id="SM00220">
    <property type="entry name" value="S_TKc"/>
    <property type="match status" value="1"/>
</dbReference>
<dbReference type="InterPro" id="IPR001245">
    <property type="entry name" value="Ser-Thr/Tyr_kinase_cat_dom"/>
</dbReference>
<dbReference type="Pfam" id="PF07714">
    <property type="entry name" value="PK_Tyr_Ser-Thr"/>
    <property type="match status" value="1"/>
</dbReference>
<evidence type="ECO:0000313" key="2">
    <source>
        <dbReference type="EMBL" id="KAG0592475.1"/>
    </source>
</evidence>
<dbReference type="Gene3D" id="1.10.510.10">
    <property type="entry name" value="Transferase(Phosphotransferase) domain 1"/>
    <property type="match status" value="1"/>
</dbReference>
<dbReference type="PROSITE" id="PS00108">
    <property type="entry name" value="PROTEIN_KINASE_ST"/>
    <property type="match status" value="1"/>
</dbReference>
<name>A0A8T0JAE0_CERPU</name>